<protein>
    <submittedName>
        <fullName evidence="1">Uncharacterized protein</fullName>
    </submittedName>
</protein>
<dbReference type="OrthoDB" id="7478789at2"/>
<dbReference type="EMBL" id="CP013264">
    <property type="protein sequence ID" value="ALR22769.1"/>
    <property type="molecule type" value="Genomic_DNA"/>
</dbReference>
<evidence type="ECO:0000313" key="2">
    <source>
        <dbReference type="Proteomes" id="UP000056968"/>
    </source>
</evidence>
<dbReference type="KEGG" id="sbd:ATN00_18435"/>
<keyword evidence="2" id="KW-1185">Reference proteome</keyword>
<gene>
    <name evidence="1" type="ORF">ATN00_18435</name>
</gene>
<name>A0A0S3F545_9SPHN</name>
<dbReference type="RefSeq" id="WP_062068998.1">
    <property type="nucleotide sequence ID" value="NZ_CP013264.1"/>
</dbReference>
<evidence type="ECO:0000313" key="1">
    <source>
        <dbReference type="EMBL" id="ALR22769.1"/>
    </source>
</evidence>
<proteinExistence type="predicted"/>
<dbReference type="Proteomes" id="UP000056968">
    <property type="component" value="Chromosome"/>
</dbReference>
<accession>A0A0S3F545</accession>
<reference evidence="1 2" key="1">
    <citation type="submission" date="2015-11" db="EMBL/GenBank/DDBJ databases">
        <title>A Two-component Flavoprotein Monooxygenase System MeaXY Responsible for para-Hydroxylation of 2-Methyl-6-ethylaniline and 2,6-Diethylaniline in Sphingobium baderi DE-13.</title>
        <authorList>
            <person name="Cheng M."/>
            <person name="Meng Q."/>
            <person name="Yang Y."/>
            <person name="Chu C."/>
            <person name="Yan X."/>
            <person name="He J."/>
            <person name="Li S."/>
        </authorList>
    </citation>
    <scope>NUCLEOTIDE SEQUENCE [LARGE SCALE GENOMIC DNA]</scope>
    <source>
        <strain evidence="1 2">DE-13</strain>
    </source>
</reference>
<sequence length="85" mass="8569">MIRTLMGMTMLACLTACGSDSGDGVGGVSASEASALNDAAAMLDMRAGQARNEDAGINPAAMKALRADRNRIEPAAENSSGAKIP</sequence>
<dbReference type="AlphaFoldDB" id="A0A0S3F545"/>
<organism evidence="1 2">
    <name type="scientific">Sphingobium baderi</name>
    <dbReference type="NCBI Taxonomy" id="1332080"/>
    <lineage>
        <taxon>Bacteria</taxon>
        <taxon>Pseudomonadati</taxon>
        <taxon>Pseudomonadota</taxon>
        <taxon>Alphaproteobacteria</taxon>
        <taxon>Sphingomonadales</taxon>
        <taxon>Sphingomonadaceae</taxon>
        <taxon>Sphingobium</taxon>
    </lineage>
</organism>